<sequence>MVLTVPYRLDGRLRRLYTRRTRLCSPTVSRKHCFITFQASKEISKFSD</sequence>
<protein>
    <submittedName>
        <fullName evidence="1">Uncharacterized protein</fullName>
    </submittedName>
</protein>
<proteinExistence type="predicted"/>
<dbReference type="Proteomes" id="UP000053105">
    <property type="component" value="Unassembled WGS sequence"/>
</dbReference>
<reference evidence="1 2" key="1">
    <citation type="submission" date="2015-07" db="EMBL/GenBank/DDBJ databases">
        <title>The genome of Melipona quadrifasciata.</title>
        <authorList>
            <person name="Pan H."/>
            <person name="Kapheim K."/>
        </authorList>
    </citation>
    <scope>NUCLEOTIDE SEQUENCE [LARGE SCALE GENOMIC DNA]</scope>
    <source>
        <strain evidence="1">0111107301</strain>
        <tissue evidence="1">Whole body</tissue>
    </source>
</reference>
<keyword evidence="2" id="KW-1185">Reference proteome</keyword>
<dbReference type="EMBL" id="KQ435740">
    <property type="protein sequence ID" value="KOX76841.1"/>
    <property type="molecule type" value="Genomic_DNA"/>
</dbReference>
<gene>
    <name evidence="1" type="ORF">WN51_11168</name>
</gene>
<name>A0A0N0BI29_9HYME</name>
<accession>A0A0N0BI29</accession>
<evidence type="ECO:0000313" key="2">
    <source>
        <dbReference type="Proteomes" id="UP000053105"/>
    </source>
</evidence>
<dbReference type="AlphaFoldDB" id="A0A0N0BI29"/>
<organism evidence="1 2">
    <name type="scientific">Melipona quadrifasciata</name>
    <dbReference type="NCBI Taxonomy" id="166423"/>
    <lineage>
        <taxon>Eukaryota</taxon>
        <taxon>Metazoa</taxon>
        <taxon>Ecdysozoa</taxon>
        <taxon>Arthropoda</taxon>
        <taxon>Hexapoda</taxon>
        <taxon>Insecta</taxon>
        <taxon>Pterygota</taxon>
        <taxon>Neoptera</taxon>
        <taxon>Endopterygota</taxon>
        <taxon>Hymenoptera</taxon>
        <taxon>Apocrita</taxon>
        <taxon>Aculeata</taxon>
        <taxon>Apoidea</taxon>
        <taxon>Anthophila</taxon>
        <taxon>Apidae</taxon>
        <taxon>Melipona</taxon>
    </lineage>
</organism>
<evidence type="ECO:0000313" key="1">
    <source>
        <dbReference type="EMBL" id="KOX76841.1"/>
    </source>
</evidence>